<dbReference type="PROSITE" id="PS50817">
    <property type="entry name" value="INTEIN_N_TER"/>
    <property type="match status" value="1"/>
</dbReference>
<dbReference type="InterPro" id="IPR006141">
    <property type="entry name" value="Intein_N"/>
</dbReference>
<dbReference type="SMART" id="SM00458">
    <property type="entry name" value="RICIN"/>
    <property type="match status" value="1"/>
</dbReference>
<proteinExistence type="predicted"/>
<keyword evidence="1" id="KW-0175">Coiled coil</keyword>
<feature type="region of interest" description="Disordered" evidence="2">
    <location>
        <begin position="1090"/>
        <end position="1155"/>
    </location>
</feature>
<reference evidence="6 7" key="1">
    <citation type="submission" date="2019-09" db="EMBL/GenBank/DDBJ databases">
        <title>Isolation and identification of active actinomycetes.</title>
        <authorList>
            <person name="Yu Z."/>
            <person name="Han C."/>
            <person name="Yu B."/>
        </authorList>
    </citation>
    <scope>NUCLEOTIDE SEQUENCE [LARGE SCALE GENOMIC DNA]</scope>
    <source>
        <strain evidence="6 7">NEAU-H2</strain>
    </source>
</reference>
<feature type="compositionally biased region" description="Low complexity" evidence="2">
    <location>
        <begin position="784"/>
        <end position="801"/>
    </location>
</feature>
<feature type="compositionally biased region" description="Basic and acidic residues" evidence="2">
    <location>
        <begin position="692"/>
        <end position="783"/>
    </location>
</feature>
<feature type="domain" description="Hint" evidence="4">
    <location>
        <begin position="1362"/>
        <end position="1458"/>
    </location>
</feature>
<feature type="signal peptide" evidence="3">
    <location>
        <begin position="1"/>
        <end position="35"/>
    </location>
</feature>
<evidence type="ECO:0000313" key="6">
    <source>
        <dbReference type="EMBL" id="KAB1989099.1"/>
    </source>
</evidence>
<accession>A0A7J5DKA1</accession>
<dbReference type="InterPro" id="IPR003587">
    <property type="entry name" value="Hint_dom_N"/>
</dbReference>
<dbReference type="Pfam" id="PF00652">
    <property type="entry name" value="Ricin_B_lectin"/>
    <property type="match status" value="1"/>
</dbReference>
<feature type="compositionally biased region" description="Low complexity" evidence="2">
    <location>
        <begin position="1113"/>
        <end position="1126"/>
    </location>
</feature>
<dbReference type="SUPFAM" id="SSF50370">
    <property type="entry name" value="Ricin B-like lectins"/>
    <property type="match status" value="1"/>
</dbReference>
<feature type="region of interest" description="Disordered" evidence="2">
    <location>
        <begin position="135"/>
        <end position="166"/>
    </location>
</feature>
<feature type="chain" id="PRO_5029714787" evidence="3">
    <location>
        <begin position="36"/>
        <end position="1627"/>
    </location>
</feature>
<dbReference type="InterPro" id="IPR000772">
    <property type="entry name" value="Ricin_B_lectin"/>
</dbReference>
<dbReference type="GO" id="GO:0016539">
    <property type="term" value="P:intein-mediated protein splicing"/>
    <property type="evidence" value="ECO:0007669"/>
    <property type="project" value="InterPro"/>
</dbReference>
<dbReference type="InterPro" id="IPR035992">
    <property type="entry name" value="Ricin_B-like_lectins"/>
</dbReference>
<dbReference type="Gene3D" id="2.80.10.50">
    <property type="match status" value="2"/>
</dbReference>
<evidence type="ECO:0000256" key="1">
    <source>
        <dbReference type="SAM" id="Coils"/>
    </source>
</evidence>
<feature type="compositionally biased region" description="Basic and acidic residues" evidence="2">
    <location>
        <begin position="1127"/>
        <end position="1151"/>
    </location>
</feature>
<dbReference type="InterPro" id="IPR030934">
    <property type="entry name" value="Intein_C"/>
</dbReference>
<dbReference type="CDD" id="cd00161">
    <property type="entry name" value="beta-trefoil_Ricin-like"/>
    <property type="match status" value="1"/>
</dbReference>
<gene>
    <name evidence="6" type="ORF">F8144_08570</name>
</gene>
<sequence length="1627" mass="170712">MHPRPWFRLPAARRSRKLTSAVTSTAALAVLAALAVQPGSTRPDTEPVADSYPWYDDTAAEQLRQDQCLMADVLRLGGPSMAVTAQDGLNQTPDKLHVLADRKNWERTPLAVAYNNDRDAAGKELDALSAQRDGWKKPLDGLATPGGFTETDFHSPPDGDKSFSSQTGLSAWVADRFWKTDSDFYGDATPKADDKTLKAVDLVGGPLYGKDPDPAGMTQAEWNRALAERDAFQWMHGGPATNAGADDARLFLSSGGFPHSAPQPGTPEYRIAVEDVKSRFATCGWRDPVDPDGVLGDVTSAAAGEWQQEITSQAAQRNQILGANKDAVNALSKGAKALSDMLGQSWSADHLTRWQDYWMPGGLGWVGDSPTVIEVHAARDKCLDVQGGKKDNGTPVQVYTCNGSAAQKWVLLGSEDKLHLQNVNSLKCLDVAGNNTANGTAIQISSCKDSTSQTWASGLRGATSLKSVGTGKCLDLHTFDNGNDAKLYTCNDSAAQQFDIKPSGHNGTGQLDYPDKAQFDKAKTGIAAAQAVAKKQLAVLKTQLAAARKASTTSDTAIQAAYGIADTNGAPRGRGLLVGQQKDQVTQGAAAALAALEKAGETAEAATRASAGDSATIVQRALAQAAQSKAEFRKKAAERAELQAKAAADAAKAHRDNAKKDKETAEAKLTDALKAEGDAKAAAADAHAKRLAAEAEEKTAKAEKENAAVKRAEAAKHRKNAESEATKAKDAKDKAETFEKTAEDRRDDAVKAKDHAKSLRDDAWDAEQKADAARAKADAKDAYADSLDSGDAATAARTAANDADKAADDAETAAGKARSEADAATKAAADADAAATRAEAAAKRARSDANAAQADKLKADAAVKTATSAVADAIKASQDASAEAKDAVKLADEAEQHAKDAKTQANTANTEAAKALVASAKAAGYAHVTAQAAVDAGKSAQQVADPANDAIQLGSPYTDTDSAAGLVVLTGQASKSIADQQQAVAGAHAKNAAAEAQAAKNLADQAKGDSKEAYQHAANAAGYAADARTYSKEALGYAADAAKAASAAAASLTRTIDYDNQATADAEAADKAAGNAEGYAKDARDSADAAELDASAARSAAAQAEQDAKDARAAATRADTAATEAEQAAKDADKYAEEAEESAERAEKSKYNEQITSGTDGLGSVFYVTRIETVGDPTDVTKDNCGGIVHTGDCKVTATIHFNVIVDVYLCTEKNIPAVQAGCPEENTIHVATQVVKNQSETVTRSISMVEFNQGIDPVDIVIGDFIGCGEKLKSMVTGGGGGTWGDCGWATFDVVSTVFGGRIIKSVTDALKAVDASLRTGIGVKDAFRALKTVDGVNPAMVADVERMVKESEKLKIACGANSFPGSTRVLTGDGSYKAIRDVRRGDMLLASDPTTGALHPEPVSATFRHDTRHLVDIALVGGGLLSTTPGHRFFVNGRGWTLASDLHVGDPLRTKDGAFRAVKSLDDRSGLAPKPVYDMTVSHLHTFYVVVGTTPVLAHNCDGTVYWLKETGTSTDPDVLKYDAGALGSRPGLAPALQYYKAGLTRLSEIKFDGVDWVNKIMVDRKWNISRRTKSYLQARNQALALEQNGMTGVWEVPNETVARQARKMLSSQLITNIRVRVVAP</sequence>
<evidence type="ECO:0000259" key="5">
    <source>
        <dbReference type="SMART" id="SM00458"/>
    </source>
</evidence>
<evidence type="ECO:0000313" key="7">
    <source>
        <dbReference type="Proteomes" id="UP000442990"/>
    </source>
</evidence>
<dbReference type="SMART" id="SM00306">
    <property type="entry name" value="HintN"/>
    <property type="match status" value="1"/>
</dbReference>
<feature type="compositionally biased region" description="Low complexity" evidence="2">
    <location>
        <begin position="1092"/>
        <end position="1105"/>
    </location>
</feature>
<dbReference type="Pfam" id="PF07591">
    <property type="entry name" value="PT-HINT"/>
    <property type="match status" value="1"/>
</dbReference>
<comment type="caution">
    <text evidence="6">The sequence shown here is derived from an EMBL/GenBank/DDBJ whole genome shotgun (WGS) entry which is preliminary data.</text>
</comment>
<dbReference type="CDD" id="cd00081">
    <property type="entry name" value="Hint"/>
    <property type="match status" value="1"/>
</dbReference>
<feature type="compositionally biased region" description="Basic and acidic residues" evidence="2">
    <location>
        <begin position="151"/>
        <end position="161"/>
    </location>
</feature>
<protein>
    <submittedName>
        <fullName evidence="6">Virulence factor</fullName>
    </submittedName>
</protein>
<evidence type="ECO:0000256" key="2">
    <source>
        <dbReference type="SAM" id="MobiDB-lite"/>
    </source>
</evidence>
<feature type="domain" description="Ricin B lectin" evidence="5">
    <location>
        <begin position="369"/>
        <end position="501"/>
    </location>
</feature>
<dbReference type="PROSITE" id="PS50818">
    <property type="entry name" value="INTEIN_C_TER"/>
    <property type="match status" value="1"/>
</dbReference>
<dbReference type="EMBL" id="WBKG01000005">
    <property type="protein sequence ID" value="KAB1989099.1"/>
    <property type="molecule type" value="Genomic_DNA"/>
</dbReference>
<dbReference type="Gene3D" id="2.170.16.10">
    <property type="entry name" value="Hedgehog/Intein (Hint) domain"/>
    <property type="match status" value="1"/>
</dbReference>
<name>A0A7J5DKA1_9ACTN</name>
<dbReference type="Proteomes" id="UP000442990">
    <property type="component" value="Unassembled WGS sequence"/>
</dbReference>
<dbReference type="NCBIfam" id="TIGR01443">
    <property type="entry name" value="intein_Cterm"/>
    <property type="match status" value="1"/>
</dbReference>
<evidence type="ECO:0000256" key="3">
    <source>
        <dbReference type="SAM" id="SignalP"/>
    </source>
</evidence>
<dbReference type="SUPFAM" id="SSF51294">
    <property type="entry name" value="Hedgehog/intein (Hint) domain"/>
    <property type="match status" value="1"/>
</dbReference>
<keyword evidence="7" id="KW-1185">Reference proteome</keyword>
<dbReference type="InterPro" id="IPR036844">
    <property type="entry name" value="Hint_dom_sf"/>
</dbReference>
<evidence type="ECO:0000259" key="4">
    <source>
        <dbReference type="SMART" id="SM00306"/>
    </source>
</evidence>
<dbReference type="PROSITE" id="PS50231">
    <property type="entry name" value="RICIN_B_LECTIN"/>
    <property type="match status" value="1"/>
</dbReference>
<feature type="coiled-coil region" evidence="1">
    <location>
        <begin position="884"/>
        <end position="911"/>
    </location>
</feature>
<feature type="region of interest" description="Disordered" evidence="2">
    <location>
        <begin position="692"/>
        <end position="822"/>
    </location>
</feature>
<keyword evidence="3" id="KW-0732">Signal</keyword>
<organism evidence="6 7">
    <name type="scientific">Streptomyces triticiradicis</name>
    <dbReference type="NCBI Taxonomy" id="2651189"/>
    <lineage>
        <taxon>Bacteria</taxon>
        <taxon>Bacillati</taxon>
        <taxon>Actinomycetota</taxon>
        <taxon>Actinomycetes</taxon>
        <taxon>Kitasatosporales</taxon>
        <taxon>Streptomycetaceae</taxon>
        <taxon>Streptomyces</taxon>
    </lineage>
</organism>
<dbReference type="RefSeq" id="WP_151468648.1">
    <property type="nucleotide sequence ID" value="NZ_WBKG01000005.1"/>
</dbReference>